<dbReference type="InterPro" id="IPR032820">
    <property type="entry name" value="ATPase_put"/>
</dbReference>
<evidence type="ECO:0000256" key="1">
    <source>
        <dbReference type="SAM" id="Phobius"/>
    </source>
</evidence>
<keyword evidence="1" id="KW-1133">Transmembrane helix</keyword>
<keyword evidence="3" id="KW-1185">Reference proteome</keyword>
<dbReference type="EMBL" id="CP016503">
    <property type="protein sequence ID" value="ANV97690.1"/>
    <property type="molecule type" value="Genomic_DNA"/>
</dbReference>
<dbReference type="InterPro" id="IPR036259">
    <property type="entry name" value="MFS_trans_sf"/>
</dbReference>
<evidence type="ECO:0008006" key="4">
    <source>
        <dbReference type="Google" id="ProtNLM"/>
    </source>
</evidence>
<protein>
    <recommendedName>
        <fullName evidence="4">Arginine biosynthesis protein ArgJ</fullName>
    </recommendedName>
</protein>
<dbReference type="STRING" id="222136.BBW65_02215"/>
<reference evidence="3" key="1">
    <citation type="submission" date="2016-07" db="EMBL/GenBank/DDBJ databases">
        <authorList>
            <person name="Florea S."/>
            <person name="Webb J.S."/>
            <person name="Jaromczyk J."/>
            <person name="Schardl C.L."/>
        </authorList>
    </citation>
    <scope>NUCLEOTIDE SEQUENCE [LARGE SCALE GENOMIC DNA]</scope>
    <source>
        <strain evidence="3">MIT 01-6242</strain>
    </source>
</reference>
<dbReference type="RefSeq" id="WP_066339093.1">
    <property type="nucleotide sequence ID" value="NZ_CP016503.1"/>
</dbReference>
<organism evidence="2 3">
    <name type="scientific">Helicobacter enhydrae</name>
    <dbReference type="NCBI Taxonomy" id="222136"/>
    <lineage>
        <taxon>Bacteria</taxon>
        <taxon>Pseudomonadati</taxon>
        <taxon>Campylobacterota</taxon>
        <taxon>Epsilonproteobacteria</taxon>
        <taxon>Campylobacterales</taxon>
        <taxon>Helicobacteraceae</taxon>
        <taxon>Helicobacter</taxon>
    </lineage>
</organism>
<dbReference type="AlphaFoldDB" id="A0A1B1U4K9"/>
<keyword evidence="1" id="KW-0812">Transmembrane</keyword>
<dbReference type="SUPFAM" id="SSF103473">
    <property type="entry name" value="MFS general substrate transporter"/>
    <property type="match status" value="1"/>
</dbReference>
<proteinExistence type="predicted"/>
<dbReference type="OrthoDB" id="5329702at2"/>
<keyword evidence="1" id="KW-0472">Membrane</keyword>
<dbReference type="KEGG" id="het:BBW65_02215"/>
<feature type="transmembrane region" description="Helical" evidence="1">
    <location>
        <begin position="21"/>
        <end position="45"/>
    </location>
</feature>
<evidence type="ECO:0000313" key="2">
    <source>
        <dbReference type="EMBL" id="ANV97690.1"/>
    </source>
</evidence>
<gene>
    <name evidence="2" type="ORF">BBW65_02215</name>
</gene>
<accession>A0A1B1U4K9</accession>
<dbReference type="Proteomes" id="UP000092884">
    <property type="component" value="Chromosome"/>
</dbReference>
<dbReference type="Pfam" id="PF09527">
    <property type="entry name" value="ATPase_gene1"/>
    <property type="match status" value="1"/>
</dbReference>
<feature type="transmembrane region" description="Helical" evidence="1">
    <location>
        <begin position="51"/>
        <end position="74"/>
    </location>
</feature>
<sequence>MNEKKLEPITREPKYGKVVSAISGLSLGVSMVIAVLLGVGLGIWLKSLTGWGWILWLGVLWGVGGAIYNVYLAYKKQQKAMEDLQNDPKYKEYKELDS</sequence>
<name>A0A1B1U4K9_9HELI</name>
<evidence type="ECO:0000313" key="3">
    <source>
        <dbReference type="Proteomes" id="UP000092884"/>
    </source>
</evidence>